<feature type="chain" id="PRO_5033097611" description="Peptidyl-prolyl cis-trans isomerase" evidence="4">
    <location>
        <begin position="20"/>
        <end position="228"/>
    </location>
</feature>
<dbReference type="InterPro" id="IPR020892">
    <property type="entry name" value="Cyclophilin-type_PPIase_CS"/>
</dbReference>
<evidence type="ECO:0000256" key="3">
    <source>
        <dbReference type="ARBA" id="ARBA00023235"/>
    </source>
</evidence>
<accession>A0A839F4Q6</accession>
<keyword evidence="2 4" id="KW-0697">Rotamase</keyword>
<proteinExistence type="inferred from homology"/>
<evidence type="ECO:0000256" key="1">
    <source>
        <dbReference type="ARBA" id="ARBA00007365"/>
    </source>
</evidence>
<evidence type="ECO:0000259" key="6">
    <source>
        <dbReference type="PROSITE" id="PS50072"/>
    </source>
</evidence>
<evidence type="ECO:0000256" key="5">
    <source>
        <dbReference type="SAM" id="MobiDB-lite"/>
    </source>
</evidence>
<dbReference type="InterPro" id="IPR002130">
    <property type="entry name" value="Cyclophilin-type_PPIase_dom"/>
</dbReference>
<dbReference type="InterPro" id="IPR029000">
    <property type="entry name" value="Cyclophilin-like_dom_sf"/>
</dbReference>
<dbReference type="Proteomes" id="UP000550401">
    <property type="component" value="Unassembled WGS sequence"/>
</dbReference>
<name>A0A839F4Q6_9GAMM</name>
<evidence type="ECO:0000313" key="8">
    <source>
        <dbReference type="Proteomes" id="UP000550401"/>
    </source>
</evidence>
<organism evidence="7 8">
    <name type="scientific">Dokdonella fugitiva</name>
    <dbReference type="NCBI Taxonomy" id="328517"/>
    <lineage>
        <taxon>Bacteria</taxon>
        <taxon>Pseudomonadati</taxon>
        <taxon>Pseudomonadota</taxon>
        <taxon>Gammaproteobacteria</taxon>
        <taxon>Lysobacterales</taxon>
        <taxon>Rhodanobacteraceae</taxon>
        <taxon>Dokdonella</taxon>
    </lineage>
</organism>
<feature type="signal peptide" evidence="4">
    <location>
        <begin position="1"/>
        <end position="19"/>
    </location>
</feature>
<dbReference type="PROSITE" id="PS50072">
    <property type="entry name" value="CSA_PPIASE_2"/>
    <property type="match status" value="1"/>
</dbReference>
<comment type="similarity">
    <text evidence="1 4">Belongs to the cyclophilin-type PPIase family.</text>
</comment>
<dbReference type="EMBL" id="JACGXL010000003">
    <property type="protein sequence ID" value="MBA8888050.1"/>
    <property type="molecule type" value="Genomic_DNA"/>
</dbReference>
<feature type="domain" description="PPIase cyclophilin-type" evidence="6">
    <location>
        <begin position="71"/>
        <end position="226"/>
    </location>
</feature>
<dbReference type="CDD" id="cd01920">
    <property type="entry name" value="cyclophilin_EcCYP_like"/>
    <property type="match status" value="1"/>
</dbReference>
<dbReference type="InterPro" id="IPR044665">
    <property type="entry name" value="E_coli_cyclophilin_A-like"/>
</dbReference>
<comment type="catalytic activity">
    <reaction evidence="4">
        <text>[protein]-peptidylproline (omega=180) = [protein]-peptidylproline (omega=0)</text>
        <dbReference type="Rhea" id="RHEA:16237"/>
        <dbReference type="Rhea" id="RHEA-COMP:10747"/>
        <dbReference type="Rhea" id="RHEA-COMP:10748"/>
        <dbReference type="ChEBI" id="CHEBI:83833"/>
        <dbReference type="ChEBI" id="CHEBI:83834"/>
        <dbReference type="EC" id="5.2.1.8"/>
    </reaction>
</comment>
<dbReference type="SUPFAM" id="SSF50891">
    <property type="entry name" value="Cyclophilin-like"/>
    <property type="match status" value="1"/>
</dbReference>
<keyword evidence="8" id="KW-1185">Reference proteome</keyword>
<sequence length="228" mass="23891">MIKRLLLALVLMLPALALAQATTDKPAAPPKAAAKPAAAKPAPKAPVKPAAKAETATATDAQGPSKVLIKTSLGDITVELYADKAPKSVENFLAYARSGFYDGTIFHRVIADFMVQGGGFTADLRQKKTRAPVVNESKNGLSNLRGTLAMARTADPNSATAQFFINTVDNQRLDYAGDANPGYCVFGKVTAGLDVVDKIRAVPTGAQGPFRSDVPTTAVVIEKVTVLP</sequence>
<protein>
    <recommendedName>
        <fullName evidence="4">Peptidyl-prolyl cis-trans isomerase</fullName>
        <shortName evidence="4">PPIase</shortName>
        <ecNumber evidence="4">5.2.1.8</ecNumber>
    </recommendedName>
</protein>
<evidence type="ECO:0000256" key="4">
    <source>
        <dbReference type="RuleBase" id="RU363019"/>
    </source>
</evidence>
<evidence type="ECO:0000256" key="2">
    <source>
        <dbReference type="ARBA" id="ARBA00023110"/>
    </source>
</evidence>
<dbReference type="PRINTS" id="PR00153">
    <property type="entry name" value="CSAPPISMRASE"/>
</dbReference>
<evidence type="ECO:0000313" key="7">
    <source>
        <dbReference type="EMBL" id="MBA8888050.1"/>
    </source>
</evidence>
<dbReference type="Gene3D" id="2.40.100.10">
    <property type="entry name" value="Cyclophilin-like"/>
    <property type="match status" value="1"/>
</dbReference>
<dbReference type="GO" id="GO:0003755">
    <property type="term" value="F:peptidyl-prolyl cis-trans isomerase activity"/>
    <property type="evidence" value="ECO:0007669"/>
    <property type="project" value="UniProtKB-UniRule"/>
</dbReference>
<dbReference type="PANTHER" id="PTHR43246">
    <property type="entry name" value="PEPTIDYL-PROLYL CIS-TRANS ISOMERASE CYP38, CHLOROPLASTIC"/>
    <property type="match status" value="1"/>
</dbReference>
<dbReference type="PROSITE" id="PS00170">
    <property type="entry name" value="CSA_PPIASE_1"/>
    <property type="match status" value="1"/>
</dbReference>
<dbReference type="EC" id="5.2.1.8" evidence="4"/>
<comment type="function">
    <text evidence="4">PPIases accelerate the folding of proteins. It catalyzes the cis-trans isomerization of proline imidic peptide bonds in oligopeptides.</text>
</comment>
<dbReference type="RefSeq" id="WP_182531122.1">
    <property type="nucleotide sequence ID" value="NZ_JACGXL010000003.1"/>
</dbReference>
<dbReference type="AlphaFoldDB" id="A0A839F4Q6"/>
<keyword evidence="4" id="KW-0732">Signal</keyword>
<feature type="region of interest" description="Disordered" evidence="5">
    <location>
        <begin position="27"/>
        <end position="58"/>
    </location>
</feature>
<gene>
    <name evidence="7" type="ORF">FHW12_002274</name>
</gene>
<keyword evidence="3 4" id="KW-0413">Isomerase</keyword>
<dbReference type="Pfam" id="PF00160">
    <property type="entry name" value="Pro_isomerase"/>
    <property type="match status" value="1"/>
</dbReference>
<reference evidence="7 8" key="1">
    <citation type="submission" date="2020-07" db="EMBL/GenBank/DDBJ databases">
        <title>Genomic Encyclopedia of Type Strains, Phase IV (KMG-V): Genome sequencing to study the core and pangenomes of soil and plant-associated prokaryotes.</title>
        <authorList>
            <person name="Whitman W."/>
        </authorList>
    </citation>
    <scope>NUCLEOTIDE SEQUENCE [LARGE SCALE GENOMIC DNA]</scope>
    <source>
        <strain evidence="7 8">RH2WT43</strain>
    </source>
</reference>
<dbReference type="GO" id="GO:0006457">
    <property type="term" value="P:protein folding"/>
    <property type="evidence" value="ECO:0007669"/>
    <property type="project" value="InterPro"/>
</dbReference>
<comment type="caution">
    <text evidence="7">The sequence shown here is derived from an EMBL/GenBank/DDBJ whole genome shotgun (WGS) entry which is preliminary data.</text>
</comment>